<evidence type="ECO:0000256" key="2">
    <source>
        <dbReference type="SAM" id="MobiDB-lite"/>
    </source>
</evidence>
<dbReference type="EMBL" id="MAYM02002380">
    <property type="protein sequence ID" value="RLM95677.1"/>
    <property type="molecule type" value="Genomic_DNA"/>
</dbReference>
<dbReference type="InterPro" id="IPR035979">
    <property type="entry name" value="RBD_domain_sf"/>
</dbReference>
<dbReference type="InterPro" id="IPR012677">
    <property type="entry name" value="Nucleotide-bd_a/b_plait_sf"/>
</dbReference>
<evidence type="ECO:0000259" key="3">
    <source>
        <dbReference type="PROSITE" id="PS50102"/>
    </source>
</evidence>
<dbReference type="Proteomes" id="UP000285883">
    <property type="component" value="Unassembled WGS sequence"/>
</dbReference>
<sequence length="251" mass="28221">MLKGLAGDLSGAGDVCHVIKDFSQCLAAQYLLPGENIMFSLQSTKEEFTFTNHALLKIHGSNSTTTRKLTERFDYRHEIIKYVQFETAGLVDRDCEIKFKIGGKSVSIDVAKAEQADALDFYKVLELLSRKQLSNNHTLMKSDEKEAKNPNIKSEKPVTLRVENLTRNVNADHLREIFGRFGIVIRVEIAVPRGKASAIVAFATQKDADSAKDHMHDGWLDGNKLRVLPDVKKPEENQRSNGSNTKRTHRL</sequence>
<dbReference type="Gene3D" id="3.30.70.330">
    <property type="match status" value="1"/>
</dbReference>
<keyword evidence="1" id="KW-0694">RNA-binding</keyword>
<dbReference type="EMBL" id="JPWU03000504">
    <property type="protein sequence ID" value="KAG2512886.1"/>
    <property type="molecule type" value="Genomic_DNA"/>
</dbReference>
<evidence type="ECO:0000313" key="5">
    <source>
        <dbReference type="EMBL" id="KAG2530854.1"/>
    </source>
</evidence>
<dbReference type="PROSITE" id="PS50102">
    <property type="entry name" value="RRM"/>
    <property type="match status" value="1"/>
</dbReference>
<dbReference type="EMBL" id="JPWV03000016">
    <property type="protein sequence ID" value="KAG2530854.1"/>
    <property type="molecule type" value="Genomic_DNA"/>
</dbReference>
<keyword evidence="8" id="KW-1185">Reference proteome</keyword>
<protein>
    <recommendedName>
        <fullName evidence="3">RRM domain-containing protein</fullName>
    </recommendedName>
</protein>
<gene>
    <name evidence="6" type="ORF">BBI17_002083</name>
    <name evidence="7" type="ORF">BBO99_00002176</name>
    <name evidence="5" type="ORF">JM16_001130</name>
    <name evidence="4" type="ORF">JM18_008530</name>
</gene>
<name>A0A3R7HLW4_9STRA</name>
<dbReference type="Proteomes" id="UP000785171">
    <property type="component" value="Unassembled WGS sequence"/>
</dbReference>
<evidence type="ECO:0000313" key="8">
    <source>
        <dbReference type="Proteomes" id="UP000285624"/>
    </source>
</evidence>
<dbReference type="SMART" id="SM00360">
    <property type="entry name" value="RRM"/>
    <property type="match status" value="1"/>
</dbReference>
<dbReference type="Gene3D" id="2.30.29.50">
    <property type="entry name" value="Bacterial Pleckstrin homology domain"/>
    <property type="match status" value="1"/>
</dbReference>
<dbReference type="EMBL" id="MBDN02000034">
    <property type="protein sequence ID" value="RLN83415.1"/>
    <property type="molecule type" value="Genomic_DNA"/>
</dbReference>
<accession>A0A3R7HLW4</accession>
<dbReference type="InterPro" id="IPR037063">
    <property type="entry name" value="PHb_sf"/>
</dbReference>
<dbReference type="InterPro" id="IPR012544">
    <property type="entry name" value="PHb"/>
</dbReference>
<reference evidence="8 9" key="2">
    <citation type="submission" date="2018-07" db="EMBL/GenBank/DDBJ databases">
        <title>Genome sequencing of oomycete isolates from Chile give support for New Zealand origin for Phytophthora kernoviae and make available the first Nothophytophthora sp. genome.</title>
        <authorList>
            <person name="Studholme D.J."/>
            <person name="Sanfuentes E."/>
            <person name="Panda P."/>
            <person name="Hill R."/>
            <person name="Sambles C."/>
            <person name="Grant M."/>
            <person name="Williams N.M."/>
            <person name="Mcdougal R.L."/>
        </authorList>
    </citation>
    <scope>NUCLEOTIDE SEQUENCE [LARGE SCALE GENOMIC DNA]</scope>
    <source>
        <strain evidence="6">Chile2</strain>
        <strain evidence="7">Chile4</strain>
    </source>
</reference>
<dbReference type="Pfam" id="PF00076">
    <property type="entry name" value="RRM_1"/>
    <property type="match status" value="1"/>
</dbReference>
<dbReference type="Proteomes" id="UP000285624">
    <property type="component" value="Unassembled WGS sequence"/>
</dbReference>
<feature type="compositionally biased region" description="Basic and acidic residues" evidence="2">
    <location>
        <begin position="211"/>
        <end position="238"/>
    </location>
</feature>
<dbReference type="PANTHER" id="PTHR35796">
    <property type="entry name" value="HYPOTHETICAL CYTOSOLIC PROTEIN"/>
    <property type="match status" value="1"/>
</dbReference>
<reference evidence="4" key="3">
    <citation type="submission" date="2020-06" db="EMBL/GenBank/DDBJ databases">
        <authorList>
            <person name="Studholme D.J."/>
        </authorList>
    </citation>
    <scope>NUCLEOTIDE SEQUENCE</scope>
    <source>
        <strain evidence="5">NZFS 2646</strain>
        <strain evidence="4">NZFS 3630</strain>
    </source>
</reference>
<reference evidence="4" key="1">
    <citation type="journal article" date="2015" name="Genom Data">
        <title>Genome sequences of six Phytophthora species associated with forests in New Zealand.</title>
        <authorList>
            <person name="Studholme D.J."/>
            <person name="McDougal R.L."/>
            <person name="Sambles C."/>
            <person name="Hansen E."/>
            <person name="Hardy G."/>
            <person name="Grant M."/>
            <person name="Ganley R.J."/>
            <person name="Williams N.M."/>
        </authorList>
    </citation>
    <scope>NUCLEOTIDE SEQUENCE</scope>
    <source>
        <strain evidence="5">NZFS 2646</strain>
        <strain evidence="4">NZFS 3630</strain>
    </source>
</reference>
<organism evidence="7 8">
    <name type="scientific">Phytophthora kernoviae</name>
    <dbReference type="NCBI Taxonomy" id="325452"/>
    <lineage>
        <taxon>Eukaryota</taxon>
        <taxon>Sar</taxon>
        <taxon>Stramenopiles</taxon>
        <taxon>Oomycota</taxon>
        <taxon>Peronosporomycetes</taxon>
        <taxon>Peronosporales</taxon>
        <taxon>Peronosporaceae</taxon>
        <taxon>Phytophthora</taxon>
    </lineage>
</organism>
<dbReference type="AlphaFoldDB" id="A0A3R7HLW4"/>
<dbReference type="InterPro" id="IPR000504">
    <property type="entry name" value="RRM_dom"/>
</dbReference>
<evidence type="ECO:0000313" key="4">
    <source>
        <dbReference type="EMBL" id="KAG2512886.1"/>
    </source>
</evidence>
<feature type="domain" description="RRM" evidence="3">
    <location>
        <begin position="158"/>
        <end position="227"/>
    </location>
</feature>
<evidence type="ECO:0000313" key="6">
    <source>
        <dbReference type="EMBL" id="RLM95677.1"/>
    </source>
</evidence>
<dbReference type="SUPFAM" id="SSF54928">
    <property type="entry name" value="RNA-binding domain, RBD"/>
    <property type="match status" value="1"/>
</dbReference>
<dbReference type="GO" id="GO:0003723">
    <property type="term" value="F:RNA binding"/>
    <property type="evidence" value="ECO:0007669"/>
    <property type="project" value="UniProtKB-UniRule"/>
</dbReference>
<comment type="caution">
    <text evidence="7">The sequence shown here is derived from an EMBL/GenBank/DDBJ whole genome shotgun (WGS) entry which is preliminary data.</text>
</comment>
<evidence type="ECO:0000256" key="1">
    <source>
        <dbReference type="PROSITE-ProRule" id="PRU00176"/>
    </source>
</evidence>
<evidence type="ECO:0000313" key="7">
    <source>
        <dbReference type="EMBL" id="RLN83415.1"/>
    </source>
</evidence>
<evidence type="ECO:0000313" key="9">
    <source>
        <dbReference type="Proteomes" id="UP000285883"/>
    </source>
</evidence>
<dbReference type="STRING" id="325452.A0A3R7HLW4"/>
<dbReference type="Pfam" id="PF08000">
    <property type="entry name" value="bPH_1"/>
    <property type="match status" value="1"/>
</dbReference>
<dbReference type="Proteomes" id="UP000792063">
    <property type="component" value="Unassembled WGS sequence"/>
</dbReference>
<feature type="region of interest" description="Disordered" evidence="2">
    <location>
        <begin position="211"/>
        <end position="251"/>
    </location>
</feature>
<dbReference type="SUPFAM" id="SSF50729">
    <property type="entry name" value="PH domain-like"/>
    <property type="match status" value="1"/>
</dbReference>
<proteinExistence type="predicted"/>
<dbReference type="PANTHER" id="PTHR35796:SF3">
    <property type="entry name" value="BHLH DOMAIN-CONTAINING PROTEIN"/>
    <property type="match status" value="1"/>
</dbReference>